<evidence type="ECO:0000313" key="6">
    <source>
        <dbReference type="EMBL" id="QCT71753.1"/>
    </source>
</evidence>
<dbReference type="RefSeq" id="WP_058693404.1">
    <property type="nucleotide sequence ID" value="NZ_CABJDW020000001.1"/>
</dbReference>
<keyword evidence="1" id="KW-0805">Transcription regulation</keyword>
<dbReference type="InterPro" id="IPR011711">
    <property type="entry name" value="GntR_C"/>
</dbReference>
<accession>A0A4P9C8E7</accession>
<dbReference type="PANTHER" id="PTHR43537:SF24">
    <property type="entry name" value="GLUCONATE OPERON TRANSCRIPTIONAL REPRESSOR"/>
    <property type="match status" value="1"/>
</dbReference>
<dbReference type="CDD" id="cd07377">
    <property type="entry name" value="WHTH_GntR"/>
    <property type="match status" value="1"/>
</dbReference>
<dbReference type="KEGG" id="emt:CPZ25_010585"/>
<evidence type="ECO:0000259" key="5">
    <source>
        <dbReference type="PROSITE" id="PS50949"/>
    </source>
</evidence>
<dbReference type="SUPFAM" id="SSF48008">
    <property type="entry name" value="GntR ligand-binding domain-like"/>
    <property type="match status" value="1"/>
</dbReference>
<dbReference type="Gene3D" id="1.10.10.10">
    <property type="entry name" value="Winged helix-like DNA-binding domain superfamily/Winged helix DNA-binding domain"/>
    <property type="match status" value="1"/>
</dbReference>
<protein>
    <submittedName>
        <fullName evidence="6">GntR family transcriptional regulator</fullName>
    </submittedName>
</protein>
<keyword evidence="7" id="KW-1185">Reference proteome</keyword>
<evidence type="ECO:0000256" key="3">
    <source>
        <dbReference type="ARBA" id="ARBA00023163"/>
    </source>
</evidence>
<dbReference type="Pfam" id="PF07729">
    <property type="entry name" value="FCD"/>
    <property type="match status" value="1"/>
</dbReference>
<dbReference type="Pfam" id="PF00392">
    <property type="entry name" value="GntR"/>
    <property type="match status" value="1"/>
</dbReference>
<evidence type="ECO:0000256" key="4">
    <source>
        <dbReference type="SAM" id="Coils"/>
    </source>
</evidence>
<dbReference type="SMART" id="SM00345">
    <property type="entry name" value="HTH_GNTR"/>
    <property type="match status" value="1"/>
</dbReference>
<dbReference type="InterPro" id="IPR036390">
    <property type="entry name" value="WH_DNA-bd_sf"/>
</dbReference>
<dbReference type="AlphaFoldDB" id="A0A4P9C8E7"/>
<dbReference type="SMART" id="SM00895">
    <property type="entry name" value="FCD"/>
    <property type="match status" value="1"/>
</dbReference>
<feature type="domain" description="HTH gntR-type" evidence="5">
    <location>
        <begin position="18"/>
        <end position="85"/>
    </location>
</feature>
<dbReference type="PRINTS" id="PR00033">
    <property type="entry name" value="HTHASNC"/>
</dbReference>
<dbReference type="SUPFAM" id="SSF46785">
    <property type="entry name" value="Winged helix' DNA-binding domain"/>
    <property type="match status" value="1"/>
</dbReference>
<gene>
    <name evidence="6" type="ORF">CPZ25_010585</name>
</gene>
<dbReference type="PRINTS" id="PR00035">
    <property type="entry name" value="HTHGNTR"/>
</dbReference>
<dbReference type="PANTHER" id="PTHR43537">
    <property type="entry name" value="TRANSCRIPTIONAL REGULATOR, GNTR FAMILY"/>
    <property type="match status" value="1"/>
</dbReference>
<keyword evidence="3" id="KW-0804">Transcription</keyword>
<dbReference type="Gene3D" id="1.20.120.530">
    <property type="entry name" value="GntR ligand-binding domain-like"/>
    <property type="match status" value="1"/>
</dbReference>
<dbReference type="PROSITE" id="PS50949">
    <property type="entry name" value="HTH_GNTR"/>
    <property type="match status" value="1"/>
</dbReference>
<keyword evidence="4" id="KW-0175">Coiled coil</keyword>
<evidence type="ECO:0000256" key="1">
    <source>
        <dbReference type="ARBA" id="ARBA00023015"/>
    </source>
</evidence>
<reference evidence="6 7" key="1">
    <citation type="submission" date="2018-05" db="EMBL/GenBank/DDBJ databases">
        <title>Genome comparison of Eubacterium sp.</title>
        <authorList>
            <person name="Feng Y."/>
            <person name="Sanchez-Andrea I."/>
            <person name="Stams A.J.M."/>
            <person name="De Vos W.M."/>
        </authorList>
    </citation>
    <scope>NUCLEOTIDE SEQUENCE [LARGE SCALE GENOMIC DNA]</scope>
    <source>
        <strain evidence="6 7">YI</strain>
    </source>
</reference>
<dbReference type="Proteomes" id="UP000218387">
    <property type="component" value="Chromosome"/>
</dbReference>
<dbReference type="GO" id="GO:0043565">
    <property type="term" value="F:sequence-specific DNA binding"/>
    <property type="evidence" value="ECO:0007669"/>
    <property type="project" value="InterPro"/>
</dbReference>
<dbReference type="InterPro" id="IPR036388">
    <property type="entry name" value="WH-like_DNA-bd_sf"/>
</dbReference>
<name>A0A4P9C8E7_EUBML</name>
<proteinExistence type="predicted"/>
<dbReference type="InterPro" id="IPR008920">
    <property type="entry name" value="TF_FadR/GntR_C"/>
</dbReference>
<evidence type="ECO:0000256" key="2">
    <source>
        <dbReference type="ARBA" id="ARBA00023125"/>
    </source>
</evidence>
<dbReference type="EMBL" id="CP029487">
    <property type="protein sequence ID" value="QCT71753.1"/>
    <property type="molecule type" value="Genomic_DNA"/>
</dbReference>
<sequence length="226" mass="25673">MEAEKEKIKLTLDVSSCKPLREIVFETIRNAIINGDLKPGQRLMEVQLAEQLGVSRTPVRESIRKLELEGLVKMVPRKGAYVTPMSIDDLRDMMEIRRALEALSAELAAKNATEEDIKKLEESNRGFEESALKNDEEGIINYDIAFHETIYRATGNERLIQMINSLREQMQRVRVEYVHHIEDKTPLIGQHQKIIDNIAGHRCAEASEAAGAHIQITEKDMVAVLE</sequence>
<dbReference type="InterPro" id="IPR000485">
    <property type="entry name" value="AsnC-type_HTH_dom"/>
</dbReference>
<feature type="coiled-coil region" evidence="4">
    <location>
        <begin position="93"/>
        <end position="130"/>
    </location>
</feature>
<dbReference type="InterPro" id="IPR000524">
    <property type="entry name" value="Tscrpt_reg_HTH_GntR"/>
</dbReference>
<dbReference type="GO" id="GO:0003700">
    <property type="term" value="F:DNA-binding transcription factor activity"/>
    <property type="evidence" value="ECO:0007669"/>
    <property type="project" value="InterPro"/>
</dbReference>
<evidence type="ECO:0000313" key="7">
    <source>
        <dbReference type="Proteomes" id="UP000218387"/>
    </source>
</evidence>
<organism evidence="6 7">
    <name type="scientific">Eubacterium maltosivorans</name>
    <dbReference type="NCBI Taxonomy" id="2041044"/>
    <lineage>
        <taxon>Bacteria</taxon>
        <taxon>Bacillati</taxon>
        <taxon>Bacillota</taxon>
        <taxon>Clostridia</taxon>
        <taxon>Eubacteriales</taxon>
        <taxon>Eubacteriaceae</taxon>
        <taxon>Eubacterium</taxon>
    </lineage>
</organism>
<keyword evidence="2" id="KW-0238">DNA-binding</keyword>